<evidence type="ECO:0000256" key="1">
    <source>
        <dbReference type="SAM" id="MobiDB-lite"/>
    </source>
</evidence>
<sequence>MRLVVYRVQHAHGTPPDSGKCVDSSRAQGEREPHTGTPQPPVPSPRPPLDVEKGIWSLIISGKVSAPHSWWKPKSYKMRNFILGIDGN</sequence>
<feature type="compositionally biased region" description="Pro residues" evidence="1">
    <location>
        <begin position="38"/>
        <end position="48"/>
    </location>
</feature>
<accession>A0A5B7DAR8</accession>
<dbReference type="Proteomes" id="UP000324222">
    <property type="component" value="Unassembled WGS sequence"/>
</dbReference>
<protein>
    <submittedName>
        <fullName evidence="2">Uncharacterized protein</fullName>
    </submittedName>
</protein>
<comment type="caution">
    <text evidence="2">The sequence shown here is derived from an EMBL/GenBank/DDBJ whole genome shotgun (WGS) entry which is preliminary data.</text>
</comment>
<evidence type="ECO:0000313" key="3">
    <source>
        <dbReference type="Proteomes" id="UP000324222"/>
    </source>
</evidence>
<proteinExistence type="predicted"/>
<evidence type="ECO:0000313" key="2">
    <source>
        <dbReference type="EMBL" id="MPC18424.1"/>
    </source>
</evidence>
<keyword evidence="3" id="KW-1185">Reference proteome</keyword>
<dbReference type="EMBL" id="VSRR010000679">
    <property type="protein sequence ID" value="MPC18424.1"/>
    <property type="molecule type" value="Genomic_DNA"/>
</dbReference>
<reference evidence="2 3" key="1">
    <citation type="submission" date="2019-05" db="EMBL/GenBank/DDBJ databases">
        <title>Another draft genome of Portunus trituberculatus and its Hox gene families provides insights of decapod evolution.</title>
        <authorList>
            <person name="Jeong J.-H."/>
            <person name="Song I."/>
            <person name="Kim S."/>
            <person name="Choi T."/>
            <person name="Kim D."/>
            <person name="Ryu S."/>
            <person name="Kim W."/>
        </authorList>
    </citation>
    <scope>NUCLEOTIDE SEQUENCE [LARGE SCALE GENOMIC DNA]</scope>
    <source>
        <tissue evidence="2">Muscle</tissue>
    </source>
</reference>
<organism evidence="2 3">
    <name type="scientific">Portunus trituberculatus</name>
    <name type="common">Swimming crab</name>
    <name type="synonym">Neptunus trituberculatus</name>
    <dbReference type="NCBI Taxonomy" id="210409"/>
    <lineage>
        <taxon>Eukaryota</taxon>
        <taxon>Metazoa</taxon>
        <taxon>Ecdysozoa</taxon>
        <taxon>Arthropoda</taxon>
        <taxon>Crustacea</taxon>
        <taxon>Multicrustacea</taxon>
        <taxon>Malacostraca</taxon>
        <taxon>Eumalacostraca</taxon>
        <taxon>Eucarida</taxon>
        <taxon>Decapoda</taxon>
        <taxon>Pleocyemata</taxon>
        <taxon>Brachyura</taxon>
        <taxon>Eubrachyura</taxon>
        <taxon>Portunoidea</taxon>
        <taxon>Portunidae</taxon>
        <taxon>Portuninae</taxon>
        <taxon>Portunus</taxon>
    </lineage>
</organism>
<feature type="region of interest" description="Disordered" evidence="1">
    <location>
        <begin position="9"/>
        <end position="50"/>
    </location>
</feature>
<dbReference type="AlphaFoldDB" id="A0A5B7DAR8"/>
<gene>
    <name evidence="2" type="ORF">E2C01_011309</name>
</gene>
<name>A0A5B7DAR8_PORTR</name>